<dbReference type="InterPro" id="IPR047089">
    <property type="entry name" value="Asp-tRNA-ligase_1_N"/>
</dbReference>
<dbReference type="GO" id="GO:0004815">
    <property type="term" value="F:aspartate-tRNA ligase activity"/>
    <property type="evidence" value="ECO:0007669"/>
    <property type="project" value="UniProtKB-UniRule"/>
</dbReference>
<evidence type="ECO:0000256" key="3">
    <source>
        <dbReference type="ARBA" id="ARBA00022598"/>
    </source>
</evidence>
<keyword evidence="7 8" id="KW-0030">Aminoacyl-tRNA synthetase</keyword>
<dbReference type="InterPro" id="IPR006195">
    <property type="entry name" value="aa-tRNA-synth_II"/>
</dbReference>
<dbReference type="HAMAP" id="MF_00044">
    <property type="entry name" value="Asp_tRNA_synth_type1"/>
    <property type="match status" value="1"/>
</dbReference>
<accession>A0A7Y1MMG3</accession>
<dbReference type="SUPFAM" id="SSF55681">
    <property type="entry name" value="Class II aaRS and biotin synthetases"/>
    <property type="match status" value="1"/>
</dbReference>
<keyword evidence="3 8" id="KW-0436">Ligase</keyword>
<dbReference type="GO" id="GO:0006422">
    <property type="term" value="P:aspartyl-tRNA aminoacylation"/>
    <property type="evidence" value="ECO:0007669"/>
    <property type="project" value="UniProtKB-UniRule"/>
</dbReference>
<dbReference type="EMBL" id="JAAQYP010000008">
    <property type="protein sequence ID" value="NNA94940.1"/>
    <property type="molecule type" value="Genomic_DNA"/>
</dbReference>
<keyword evidence="13" id="KW-1185">Reference proteome</keyword>
<comment type="similarity">
    <text evidence="1 8">Belongs to the class-II aminoacyl-tRNA synthetase family. Type 1 subfamily.</text>
</comment>
<evidence type="ECO:0000313" key="12">
    <source>
        <dbReference type="Proteomes" id="UP000542111"/>
    </source>
</evidence>
<feature type="site" description="Important for tRNA non-discrimination" evidence="8">
    <location>
        <position position="31"/>
    </location>
</feature>
<dbReference type="PANTHER" id="PTHR22594">
    <property type="entry name" value="ASPARTYL/LYSYL-TRNA SYNTHETASE"/>
    <property type="match status" value="1"/>
</dbReference>
<evidence type="ECO:0000256" key="8">
    <source>
        <dbReference type="HAMAP-Rule" id="MF_00044"/>
    </source>
</evidence>
<comment type="function">
    <text evidence="8">Aspartyl-tRNA synthetase with relaxed tRNA specificity since it is able to aspartylate not only its cognate tRNA(Asp) but also tRNA(Asn). Reaction proceeds in two steps: L-aspartate is first activated by ATP to form Asp-AMP and then transferred to the acceptor end of tRNA(Asp/Asn).</text>
</comment>
<dbReference type="EC" id="6.1.1.23" evidence="8"/>
<dbReference type="PROSITE" id="PS50862">
    <property type="entry name" value="AA_TRNA_LIGASE_II"/>
    <property type="match status" value="1"/>
</dbReference>
<dbReference type="Gene3D" id="3.30.1360.30">
    <property type="entry name" value="GAD-like domain"/>
    <property type="match status" value="1"/>
</dbReference>
<dbReference type="OrthoDB" id="9802326at2"/>
<dbReference type="InterPro" id="IPR012340">
    <property type="entry name" value="NA-bd_OB-fold"/>
</dbReference>
<name>A0A7Y1MMG3_9PSED</name>
<dbReference type="InterPro" id="IPR047090">
    <property type="entry name" value="AspRS_core"/>
</dbReference>
<evidence type="ECO:0000313" key="13">
    <source>
        <dbReference type="Proteomes" id="UP000814003"/>
    </source>
</evidence>
<protein>
    <recommendedName>
        <fullName evidence="8">Aspartate--tRNA(Asp/Asn) ligase</fullName>
        <ecNumber evidence="8">6.1.1.23</ecNumber>
    </recommendedName>
    <alternativeName>
        <fullName evidence="8">Aspartyl-tRNA synthetase</fullName>
        <shortName evidence="8">AspRS</shortName>
    </alternativeName>
    <alternativeName>
        <fullName evidence="8">Non-discriminating aspartyl-tRNA synthetase</fullName>
        <shortName evidence="8">ND-AspRS</shortName>
    </alternativeName>
</protein>
<dbReference type="CDD" id="cd04317">
    <property type="entry name" value="EcAspRS_like_N"/>
    <property type="match status" value="1"/>
</dbReference>
<comment type="subunit">
    <text evidence="8">Homodimer.</text>
</comment>
<dbReference type="GO" id="GO:0005737">
    <property type="term" value="C:cytoplasm"/>
    <property type="evidence" value="ECO:0007669"/>
    <property type="project" value="UniProtKB-SubCell"/>
</dbReference>
<dbReference type="GeneID" id="70104066"/>
<dbReference type="InterPro" id="IPR045864">
    <property type="entry name" value="aa-tRNA-synth_II/BPL/LPL"/>
</dbReference>
<dbReference type="Pfam" id="PF01336">
    <property type="entry name" value="tRNA_anti-codon"/>
    <property type="match status" value="1"/>
</dbReference>
<dbReference type="Pfam" id="PF02938">
    <property type="entry name" value="GAD"/>
    <property type="match status" value="1"/>
</dbReference>
<keyword evidence="6 8" id="KW-0648">Protein biosynthesis</keyword>
<dbReference type="Pfam" id="PF00152">
    <property type="entry name" value="tRNA-synt_2"/>
    <property type="match status" value="1"/>
</dbReference>
<dbReference type="GO" id="GO:0050560">
    <property type="term" value="F:aspartate-tRNA(Asn) ligase activity"/>
    <property type="evidence" value="ECO:0007669"/>
    <property type="project" value="UniProtKB-EC"/>
</dbReference>
<feature type="region of interest" description="Aspartate" evidence="8">
    <location>
        <begin position="198"/>
        <end position="201"/>
    </location>
</feature>
<dbReference type="NCBIfam" id="NF001750">
    <property type="entry name" value="PRK00476.1"/>
    <property type="match status" value="1"/>
</dbReference>
<sequence>MMRSHYCGQLNETLEGQEITLCGWVHRRRDHGGVIFLDIRDRDGLAQVVFDPDRAESFAAADRVRSEYVVKITGKVRLRPAGATNANMASGMIEVLGYELEVLNESETPPFPLNEFSDVGEETRLRYRFLDLRRPEMAEKLRLRSRMTTSIRRFLDENGFLDVETPILTRATPEGARDYLVPSRTHAGSFFALPQSPQLFKQLLMVAGFDRYYQIAKCFRDEDLRADRQPEFTQIDIETSFLDEKEIMGLTEEMIRNLFKEVLGLEFGEFPHMTFEEAMRRYGSDKPDLRNPLELVDVADQLKEVDFKVFSGPANDPKCRIAALRVPGGASMPRKQIDDYTKFVGIYGAKGLAYIKVNERAKGAEGLQSPIVKNIPEDKLNVILDRVGAVDGDIVFFGADKAKIVSEALGALRIKLGHDLDLLTCKWAPMWVVDFPMFEENDDGSFSALHHPFTAPKCTPQELEANPAGALSRAYDMVLNGTELGGGSIRIHRKEMQQSVFRLLGINEAEQEEKFGFLLDALKYGAPPHGGLAFGLDRLVMLMTGAQSIREVIAFPKTQSAADVMTQAPGVVDAKALRELHIRLREAPKAE</sequence>
<comment type="catalytic activity">
    <reaction evidence="8">
        <text>tRNA(Asx) + L-aspartate + ATP = L-aspartyl-tRNA(Asx) + AMP + diphosphate</text>
        <dbReference type="Rhea" id="RHEA:18349"/>
        <dbReference type="Rhea" id="RHEA-COMP:9710"/>
        <dbReference type="Rhea" id="RHEA-COMP:9711"/>
        <dbReference type="ChEBI" id="CHEBI:29991"/>
        <dbReference type="ChEBI" id="CHEBI:30616"/>
        <dbReference type="ChEBI" id="CHEBI:33019"/>
        <dbReference type="ChEBI" id="CHEBI:78442"/>
        <dbReference type="ChEBI" id="CHEBI:78516"/>
        <dbReference type="ChEBI" id="CHEBI:456215"/>
        <dbReference type="EC" id="6.1.1.23"/>
    </reaction>
</comment>
<dbReference type="GO" id="GO:0003676">
    <property type="term" value="F:nucleic acid binding"/>
    <property type="evidence" value="ECO:0007669"/>
    <property type="project" value="InterPro"/>
</dbReference>
<dbReference type="Gene3D" id="2.40.50.140">
    <property type="entry name" value="Nucleic acid-binding proteins"/>
    <property type="match status" value="1"/>
</dbReference>
<feature type="binding site" evidence="8">
    <location>
        <position position="229"/>
    </location>
    <ligand>
        <name>ATP</name>
        <dbReference type="ChEBI" id="CHEBI:30616"/>
    </ligand>
</feature>
<feature type="site" description="Important for tRNA non-discrimination" evidence="8">
    <location>
        <position position="82"/>
    </location>
</feature>
<feature type="binding site" evidence="8">
    <location>
        <position position="483"/>
    </location>
    <ligand>
        <name>ATP</name>
        <dbReference type="ChEBI" id="CHEBI:30616"/>
    </ligand>
</feature>
<evidence type="ECO:0000256" key="2">
    <source>
        <dbReference type="ARBA" id="ARBA00022490"/>
    </source>
</evidence>
<keyword evidence="5 8" id="KW-0067">ATP-binding</keyword>
<dbReference type="InterPro" id="IPR002312">
    <property type="entry name" value="Asp/Asn-tRNA-synth_IIb"/>
</dbReference>
<evidence type="ECO:0000256" key="1">
    <source>
        <dbReference type="ARBA" id="ARBA00006303"/>
    </source>
</evidence>
<evidence type="ECO:0000256" key="7">
    <source>
        <dbReference type="ARBA" id="ARBA00023146"/>
    </source>
</evidence>
<dbReference type="AlphaFoldDB" id="A0A7Y1MMG3"/>
<feature type="binding site" evidence="8">
    <location>
        <position position="220"/>
    </location>
    <ligand>
        <name>L-aspartate</name>
        <dbReference type="ChEBI" id="CHEBI:29991"/>
    </ligand>
</feature>
<proteinExistence type="inferred from homology"/>
<feature type="binding site" evidence="8">
    <location>
        <begin position="535"/>
        <end position="538"/>
    </location>
    <ligand>
        <name>ATP</name>
        <dbReference type="ChEBI" id="CHEBI:30616"/>
    </ligand>
</feature>
<dbReference type="PANTHER" id="PTHR22594:SF5">
    <property type="entry name" value="ASPARTATE--TRNA LIGASE, MITOCHONDRIAL"/>
    <property type="match status" value="1"/>
</dbReference>
<reference evidence="10 13" key="1">
    <citation type="submission" date="2019-11" db="EMBL/GenBank/DDBJ databases">
        <title>Epiphytic Pseudomonas syringae from cherry orchards.</title>
        <authorList>
            <person name="Hulin M.T."/>
        </authorList>
    </citation>
    <scope>NUCLEOTIDE SEQUENCE [LARGE SCALE GENOMIC DNA]</scope>
    <source>
        <strain evidence="10 13">PA-6-5B</strain>
    </source>
</reference>
<dbReference type="InterPro" id="IPR004364">
    <property type="entry name" value="Aa-tRNA-synt_II"/>
</dbReference>
<dbReference type="Proteomes" id="UP000542111">
    <property type="component" value="Unassembled WGS sequence"/>
</dbReference>
<dbReference type="Proteomes" id="UP000814003">
    <property type="component" value="Unassembled WGS sequence"/>
</dbReference>
<dbReference type="SUPFAM" id="SSF50249">
    <property type="entry name" value="Nucleic acid-binding proteins"/>
    <property type="match status" value="1"/>
</dbReference>
<feature type="binding site" evidence="8">
    <location>
        <begin position="220"/>
        <end position="222"/>
    </location>
    <ligand>
        <name>ATP</name>
        <dbReference type="ChEBI" id="CHEBI:30616"/>
    </ligand>
</feature>
<gene>
    <name evidence="8 11" type="primary">aspS</name>
    <name evidence="10" type="ORF">GIW56_22120</name>
    <name evidence="11" type="ORF">HBO33_07155</name>
</gene>
<evidence type="ECO:0000259" key="9">
    <source>
        <dbReference type="PROSITE" id="PS50862"/>
    </source>
</evidence>
<keyword evidence="2 8" id="KW-0963">Cytoplasm</keyword>
<comment type="subcellular location">
    <subcellularLocation>
        <location evidence="8">Cytoplasm</location>
    </subcellularLocation>
</comment>
<dbReference type="RefSeq" id="WP_076961909.1">
    <property type="nucleotide sequence ID" value="NZ_CBCRYT010000016.1"/>
</dbReference>
<dbReference type="PRINTS" id="PR01042">
    <property type="entry name" value="TRNASYNTHASP"/>
</dbReference>
<feature type="binding site" evidence="8">
    <location>
        <position position="450"/>
    </location>
    <ligand>
        <name>L-aspartate</name>
        <dbReference type="ChEBI" id="CHEBI:29991"/>
    </ligand>
</feature>
<dbReference type="SUPFAM" id="SSF55261">
    <property type="entry name" value="GAD domain-like"/>
    <property type="match status" value="1"/>
</dbReference>
<organism evidence="11 12">
    <name type="scientific">Pseudomonas gessardii</name>
    <dbReference type="NCBI Taxonomy" id="78544"/>
    <lineage>
        <taxon>Bacteria</taxon>
        <taxon>Pseudomonadati</taxon>
        <taxon>Pseudomonadota</taxon>
        <taxon>Gammaproteobacteria</taxon>
        <taxon>Pseudomonadales</taxon>
        <taxon>Pseudomonadaceae</taxon>
        <taxon>Pseudomonas</taxon>
    </lineage>
</organism>
<dbReference type="GO" id="GO:0005524">
    <property type="term" value="F:ATP binding"/>
    <property type="evidence" value="ECO:0007669"/>
    <property type="project" value="UniProtKB-UniRule"/>
</dbReference>
<dbReference type="InterPro" id="IPR004365">
    <property type="entry name" value="NA-bd_OB_tRNA"/>
</dbReference>
<dbReference type="NCBIfam" id="TIGR00459">
    <property type="entry name" value="aspS_bact"/>
    <property type="match status" value="1"/>
</dbReference>
<evidence type="ECO:0000256" key="5">
    <source>
        <dbReference type="ARBA" id="ARBA00022840"/>
    </source>
</evidence>
<comment type="caution">
    <text evidence="11">The sequence shown here is derived from an EMBL/GenBank/DDBJ whole genome shotgun (WGS) entry which is preliminary data.</text>
</comment>
<dbReference type="CDD" id="cd00777">
    <property type="entry name" value="AspRS_core"/>
    <property type="match status" value="1"/>
</dbReference>
<dbReference type="InterPro" id="IPR004115">
    <property type="entry name" value="GAD-like_sf"/>
</dbReference>
<evidence type="ECO:0000313" key="10">
    <source>
        <dbReference type="EMBL" id="MCF5109531.1"/>
    </source>
</evidence>
<keyword evidence="4 8" id="KW-0547">Nucleotide-binding</keyword>
<feature type="binding site" evidence="8">
    <location>
        <position position="490"/>
    </location>
    <ligand>
        <name>L-aspartate</name>
        <dbReference type="ChEBI" id="CHEBI:29991"/>
    </ligand>
</feature>
<dbReference type="EMBL" id="WKED01000051">
    <property type="protein sequence ID" value="MCF5109531.1"/>
    <property type="molecule type" value="Genomic_DNA"/>
</dbReference>
<feature type="domain" description="Aminoacyl-transfer RNA synthetases class-II family profile" evidence="9">
    <location>
        <begin position="141"/>
        <end position="556"/>
    </location>
</feature>
<reference evidence="11 12" key="2">
    <citation type="journal article" date="2020" name="Front. Microbiol.">
        <title>Genetic Organization of the aprX-lipA2 Operon Affects the Proteolytic Potential of Pseudomonas Species in Milk.</title>
        <authorList>
            <person name="Maier C."/>
            <person name="Huptas C."/>
            <person name="von Neubeck M."/>
            <person name="Scherer S."/>
            <person name="Wenning M."/>
            <person name="Lucking G."/>
        </authorList>
    </citation>
    <scope>NUCLEOTIDE SEQUENCE [LARGE SCALE GENOMIC DNA]</scope>
    <source>
        <strain evidence="11 12">G4779</strain>
    </source>
</reference>
<dbReference type="InterPro" id="IPR029351">
    <property type="entry name" value="GAD_dom"/>
</dbReference>
<dbReference type="Gene3D" id="3.30.930.10">
    <property type="entry name" value="Bira Bifunctional Protein, Domain 2"/>
    <property type="match status" value="1"/>
</dbReference>
<evidence type="ECO:0000313" key="11">
    <source>
        <dbReference type="EMBL" id="NNA94940.1"/>
    </source>
</evidence>
<feature type="binding site" evidence="8">
    <location>
        <position position="174"/>
    </location>
    <ligand>
        <name>L-aspartate</name>
        <dbReference type="ChEBI" id="CHEBI:29991"/>
    </ligand>
</feature>
<evidence type="ECO:0000256" key="6">
    <source>
        <dbReference type="ARBA" id="ARBA00022917"/>
    </source>
</evidence>
<evidence type="ECO:0000256" key="4">
    <source>
        <dbReference type="ARBA" id="ARBA00022741"/>
    </source>
</evidence>
<dbReference type="InterPro" id="IPR004524">
    <property type="entry name" value="Asp-tRNA-ligase_1"/>
</dbReference>